<evidence type="ECO:0000313" key="4">
    <source>
        <dbReference type="Proteomes" id="UP000183063"/>
    </source>
</evidence>
<sequence length="97" mass="11037">MPSSAPHIPKILNRGIERGFKSDTTKLARFTAMMRAPGVYVRMLLVVAAFCLFCYFHYHSVTTALYYGLICLVLMQVGYVGGVFYLIWQESAHRGRK</sequence>
<accession>A0A1H8NTK0</accession>
<name>A0A1H8NTK0_9HYPH</name>
<evidence type="ECO:0000313" key="3">
    <source>
        <dbReference type="EMBL" id="SEO32713.1"/>
    </source>
</evidence>
<keyword evidence="5" id="KW-1185">Reference proteome</keyword>
<dbReference type="EMBL" id="FNXB01000018">
    <property type="protein sequence ID" value="SEI00511.1"/>
    <property type="molecule type" value="Genomic_DNA"/>
</dbReference>
<protein>
    <submittedName>
        <fullName evidence="3">Exopolysaccharide production repressor</fullName>
    </submittedName>
</protein>
<dbReference type="EMBL" id="FOCV01000015">
    <property type="protein sequence ID" value="SEO32713.1"/>
    <property type="molecule type" value="Genomic_DNA"/>
</dbReference>
<dbReference type="Pfam" id="PF11089">
    <property type="entry name" value="SyrA"/>
    <property type="match status" value="1"/>
</dbReference>
<evidence type="ECO:0000313" key="5">
    <source>
        <dbReference type="Proteomes" id="UP000198939"/>
    </source>
</evidence>
<dbReference type="InterPro" id="IPR024239">
    <property type="entry name" value="SyrA"/>
</dbReference>
<dbReference type="Proteomes" id="UP000183063">
    <property type="component" value="Unassembled WGS sequence"/>
</dbReference>
<proteinExistence type="predicted"/>
<organism evidence="2 4">
    <name type="scientific">Rhizobium tibeticum</name>
    <dbReference type="NCBI Taxonomy" id="501024"/>
    <lineage>
        <taxon>Bacteria</taxon>
        <taxon>Pseudomonadati</taxon>
        <taxon>Pseudomonadota</taxon>
        <taxon>Alphaproteobacteria</taxon>
        <taxon>Hyphomicrobiales</taxon>
        <taxon>Rhizobiaceae</taxon>
        <taxon>Rhizobium/Agrobacterium group</taxon>
        <taxon>Rhizobium</taxon>
    </lineage>
</organism>
<reference evidence="3 5" key="3">
    <citation type="submission" date="2016-10" db="EMBL/GenBank/DDBJ databases">
        <authorList>
            <person name="Varghese N."/>
            <person name="Submissions S."/>
        </authorList>
    </citation>
    <scope>NUCLEOTIDE SEQUENCE [LARGE SCALE GENOMIC DNA]</scope>
    <source>
        <strain evidence="3 5">CGMCC 1.7071</strain>
    </source>
</reference>
<evidence type="ECO:0000313" key="2">
    <source>
        <dbReference type="EMBL" id="SEI00511.1"/>
    </source>
</evidence>
<feature type="transmembrane region" description="Helical" evidence="1">
    <location>
        <begin position="64"/>
        <end position="88"/>
    </location>
</feature>
<feature type="transmembrane region" description="Helical" evidence="1">
    <location>
        <begin position="39"/>
        <end position="58"/>
    </location>
</feature>
<dbReference type="Proteomes" id="UP000198939">
    <property type="component" value="Unassembled WGS sequence"/>
</dbReference>
<dbReference type="AlphaFoldDB" id="A0A1H8NTK0"/>
<reference evidence="4" key="2">
    <citation type="submission" date="2016-10" db="EMBL/GenBank/DDBJ databases">
        <authorList>
            <person name="Wibberg D."/>
        </authorList>
    </citation>
    <scope>NUCLEOTIDE SEQUENCE [LARGE SCALE GENOMIC DNA]</scope>
</reference>
<keyword evidence="1" id="KW-0812">Transmembrane</keyword>
<reference evidence="2" key="1">
    <citation type="submission" date="2016-10" db="EMBL/GenBank/DDBJ databases">
        <authorList>
            <person name="de Groot N.N."/>
        </authorList>
    </citation>
    <scope>NUCLEOTIDE SEQUENCE [LARGE SCALE GENOMIC DNA]</scope>
    <source>
        <strain evidence="2">CCBAU85039</strain>
    </source>
</reference>
<gene>
    <name evidence="2" type="ORF">RTCCBAU85039_3641</name>
    <name evidence="3" type="ORF">SAMN05216228_101567</name>
</gene>
<keyword evidence="1" id="KW-0472">Membrane</keyword>
<evidence type="ECO:0000256" key="1">
    <source>
        <dbReference type="SAM" id="Phobius"/>
    </source>
</evidence>
<keyword evidence="1" id="KW-1133">Transmembrane helix</keyword>